<dbReference type="EMBL" id="BMPG01000001">
    <property type="protein sequence ID" value="GGL46752.1"/>
    <property type="molecule type" value="Genomic_DNA"/>
</dbReference>
<dbReference type="PANTHER" id="PTHR13414">
    <property type="entry name" value="HUEL-CATION TRANSPORTER"/>
    <property type="match status" value="1"/>
</dbReference>
<comment type="subcellular location">
    <subcellularLocation>
        <location evidence="1">Membrane</location>
        <topology evidence="1">Multi-pass membrane protein</topology>
    </subcellularLocation>
</comment>
<evidence type="ECO:0000256" key="1">
    <source>
        <dbReference type="ARBA" id="ARBA00004141"/>
    </source>
</evidence>
<dbReference type="Gene3D" id="3.30.70.1350">
    <property type="entry name" value="Cation efflux protein, cytoplasmic domain"/>
    <property type="match status" value="1"/>
</dbReference>
<keyword evidence="4 6" id="KW-1133">Transmembrane helix</keyword>
<dbReference type="InterPro" id="IPR002524">
    <property type="entry name" value="Cation_efflux"/>
</dbReference>
<evidence type="ECO:0000256" key="4">
    <source>
        <dbReference type="ARBA" id="ARBA00022989"/>
    </source>
</evidence>
<keyword evidence="5 6" id="KW-0472">Membrane</keyword>
<dbReference type="Proteomes" id="UP000607197">
    <property type="component" value="Unassembled WGS sequence"/>
</dbReference>
<sequence length="315" mass="34083">MAESKSVVLAALFANAAIAVVKFIGFSLTGSPAMLSETYHSISDTGNQIFLLIGIRHGAKTATRSHPFGYGKAQFFYSFLVSVLLFGIAGWESASHGYHALTHGETGQILGGTVTLLGSTFPAVYVNYTVLLAGIVFESYALTKAYRGMRLDIDRHGWSGLVEAFKKTSNVTTLTAFTEDTVAVLGLGTALVGVFLTEYTGNPVYDASAALIIGLLLMGFAVALALENQRLLLGESLPRDEEDKLRTVVERTDGVDRIVDFRTVYFGPNRLLVTADVEFDPALDTGSIDSKITDMEERIVHQNPAVKKVYIEPEV</sequence>
<feature type="transmembrane region" description="Helical" evidence="6">
    <location>
        <begin position="74"/>
        <end position="91"/>
    </location>
</feature>
<dbReference type="AlphaFoldDB" id="A0A830FEZ3"/>
<dbReference type="NCBIfam" id="TIGR01297">
    <property type="entry name" value="CDF"/>
    <property type="match status" value="1"/>
</dbReference>
<name>A0A830FEZ3_9EURY</name>
<organism evidence="8 9">
    <name type="scientific">Halocalculus aciditolerans</name>
    <dbReference type="NCBI Taxonomy" id="1383812"/>
    <lineage>
        <taxon>Archaea</taxon>
        <taxon>Methanobacteriati</taxon>
        <taxon>Methanobacteriota</taxon>
        <taxon>Stenosarchaea group</taxon>
        <taxon>Halobacteria</taxon>
        <taxon>Halobacteriales</taxon>
        <taxon>Halobacteriaceae</taxon>
        <taxon>Halocalculus</taxon>
    </lineage>
</organism>
<evidence type="ECO:0000256" key="2">
    <source>
        <dbReference type="ARBA" id="ARBA00022448"/>
    </source>
</evidence>
<feature type="domain" description="Cation efflux protein transmembrane" evidence="7">
    <location>
        <begin position="8"/>
        <end position="233"/>
    </location>
</feature>
<dbReference type="GO" id="GO:0008324">
    <property type="term" value="F:monoatomic cation transmembrane transporter activity"/>
    <property type="evidence" value="ECO:0007669"/>
    <property type="project" value="InterPro"/>
</dbReference>
<dbReference type="PANTHER" id="PTHR13414:SF9">
    <property type="entry name" value="PROTON-COUPLED ZINC ANTIPORTER SLC30A9, MITOCHONDRIAL"/>
    <property type="match status" value="1"/>
</dbReference>
<evidence type="ECO:0000259" key="7">
    <source>
        <dbReference type="Pfam" id="PF01545"/>
    </source>
</evidence>
<evidence type="ECO:0000256" key="5">
    <source>
        <dbReference type="ARBA" id="ARBA00023136"/>
    </source>
</evidence>
<dbReference type="RefSeq" id="WP_188974814.1">
    <property type="nucleotide sequence ID" value="NZ_BMPG01000001.1"/>
</dbReference>
<dbReference type="InterPro" id="IPR040177">
    <property type="entry name" value="SLC30A9"/>
</dbReference>
<reference evidence="8" key="2">
    <citation type="submission" date="2020-09" db="EMBL/GenBank/DDBJ databases">
        <authorList>
            <person name="Sun Q."/>
            <person name="Ohkuma M."/>
        </authorList>
    </citation>
    <scope>NUCLEOTIDE SEQUENCE</scope>
    <source>
        <strain evidence="8">JCM 19596</strain>
    </source>
</reference>
<keyword evidence="3 6" id="KW-0812">Transmembrane</keyword>
<proteinExistence type="predicted"/>
<evidence type="ECO:0000256" key="6">
    <source>
        <dbReference type="SAM" id="Phobius"/>
    </source>
</evidence>
<dbReference type="InterPro" id="IPR027469">
    <property type="entry name" value="Cation_efflux_TMD_sf"/>
</dbReference>
<feature type="transmembrane region" description="Helical" evidence="6">
    <location>
        <begin position="125"/>
        <end position="143"/>
    </location>
</feature>
<feature type="transmembrane region" description="Helical" evidence="6">
    <location>
        <begin position="6"/>
        <end position="25"/>
    </location>
</feature>
<keyword evidence="9" id="KW-1185">Reference proteome</keyword>
<evidence type="ECO:0000313" key="9">
    <source>
        <dbReference type="Proteomes" id="UP000607197"/>
    </source>
</evidence>
<dbReference type="Pfam" id="PF01545">
    <property type="entry name" value="Cation_efflux"/>
    <property type="match status" value="1"/>
</dbReference>
<dbReference type="Gene3D" id="1.20.1510.10">
    <property type="entry name" value="Cation efflux protein transmembrane domain"/>
    <property type="match status" value="1"/>
</dbReference>
<dbReference type="SUPFAM" id="SSF160240">
    <property type="entry name" value="Cation efflux protein cytoplasmic domain-like"/>
    <property type="match status" value="1"/>
</dbReference>
<evidence type="ECO:0000256" key="3">
    <source>
        <dbReference type="ARBA" id="ARBA00022692"/>
    </source>
</evidence>
<feature type="transmembrane region" description="Helical" evidence="6">
    <location>
        <begin position="207"/>
        <end position="226"/>
    </location>
</feature>
<protein>
    <submittedName>
        <fullName evidence="8">Transporter</fullName>
    </submittedName>
</protein>
<reference evidence="8" key="1">
    <citation type="journal article" date="2014" name="Int. J. Syst. Evol. Microbiol.">
        <title>Complete genome sequence of Corynebacterium casei LMG S-19264T (=DSM 44701T), isolated from a smear-ripened cheese.</title>
        <authorList>
            <consortium name="US DOE Joint Genome Institute (JGI-PGF)"/>
            <person name="Walter F."/>
            <person name="Albersmeier A."/>
            <person name="Kalinowski J."/>
            <person name="Ruckert C."/>
        </authorList>
    </citation>
    <scope>NUCLEOTIDE SEQUENCE</scope>
    <source>
        <strain evidence="8">JCM 19596</strain>
    </source>
</reference>
<dbReference type="GO" id="GO:0006829">
    <property type="term" value="P:zinc ion transport"/>
    <property type="evidence" value="ECO:0007669"/>
    <property type="project" value="InterPro"/>
</dbReference>
<dbReference type="SUPFAM" id="SSF161111">
    <property type="entry name" value="Cation efflux protein transmembrane domain-like"/>
    <property type="match status" value="1"/>
</dbReference>
<keyword evidence="2" id="KW-0813">Transport</keyword>
<evidence type="ECO:0000313" key="8">
    <source>
        <dbReference type="EMBL" id="GGL46752.1"/>
    </source>
</evidence>
<dbReference type="InterPro" id="IPR036837">
    <property type="entry name" value="Cation_efflux_CTD_sf"/>
</dbReference>
<comment type="caution">
    <text evidence="8">The sequence shown here is derived from an EMBL/GenBank/DDBJ whole genome shotgun (WGS) entry which is preliminary data.</text>
</comment>
<dbReference type="GO" id="GO:0016020">
    <property type="term" value="C:membrane"/>
    <property type="evidence" value="ECO:0007669"/>
    <property type="project" value="UniProtKB-SubCell"/>
</dbReference>
<dbReference type="OrthoDB" id="290964at2157"/>
<accession>A0A830FEZ3</accession>
<feature type="transmembrane region" description="Helical" evidence="6">
    <location>
        <begin position="182"/>
        <end position="201"/>
    </location>
</feature>
<gene>
    <name evidence="8" type="ORF">GCM10009039_01360</name>
</gene>
<dbReference type="InterPro" id="IPR058533">
    <property type="entry name" value="Cation_efflux_TM"/>
</dbReference>